<evidence type="ECO:0000313" key="13">
    <source>
        <dbReference type="EMBL" id="ROW15256.1"/>
    </source>
</evidence>
<dbReference type="InterPro" id="IPR036291">
    <property type="entry name" value="NAD(P)-bd_dom_sf"/>
</dbReference>
<evidence type="ECO:0000256" key="2">
    <source>
        <dbReference type="ARBA" id="ARBA00004760"/>
    </source>
</evidence>
<gene>
    <name evidence="13" type="ORF">VPNG_03103</name>
</gene>
<accession>A0A423XGS7</accession>
<dbReference type="GO" id="GO:0006666">
    <property type="term" value="P:3-keto-sphinganine metabolic process"/>
    <property type="evidence" value="ECO:0007669"/>
    <property type="project" value="InterPro"/>
</dbReference>
<evidence type="ECO:0000256" key="8">
    <source>
        <dbReference type="ARBA" id="ARBA00023098"/>
    </source>
</evidence>
<name>A0A423XGS7_9PEZI</name>
<keyword evidence="12" id="KW-0472">Membrane</keyword>
<evidence type="ECO:0000256" key="4">
    <source>
        <dbReference type="ARBA" id="ARBA00022824"/>
    </source>
</evidence>
<comment type="pathway">
    <text evidence="3">Sphingolipid metabolism.</text>
</comment>
<dbReference type="EC" id="1.1.1.102" evidence="9"/>
<evidence type="ECO:0000313" key="14">
    <source>
        <dbReference type="Proteomes" id="UP000285146"/>
    </source>
</evidence>
<evidence type="ECO:0000256" key="9">
    <source>
        <dbReference type="ARBA" id="ARBA00026112"/>
    </source>
</evidence>
<dbReference type="OrthoDB" id="10267115at2759"/>
<dbReference type="CDD" id="cd08939">
    <property type="entry name" value="KDSR-like_SDR_c"/>
    <property type="match status" value="1"/>
</dbReference>
<dbReference type="Gene3D" id="3.40.50.720">
    <property type="entry name" value="NAD(P)-binding Rossmann-like Domain"/>
    <property type="match status" value="1"/>
</dbReference>
<dbReference type="FunCoup" id="A0A423XGS7">
    <property type="interactions" value="97"/>
</dbReference>
<comment type="catalytic activity">
    <reaction evidence="11">
        <text>sphinganine + NADP(+) = 3-oxosphinganine + NADPH + H(+)</text>
        <dbReference type="Rhea" id="RHEA:22640"/>
        <dbReference type="ChEBI" id="CHEBI:15378"/>
        <dbReference type="ChEBI" id="CHEBI:57783"/>
        <dbReference type="ChEBI" id="CHEBI:57817"/>
        <dbReference type="ChEBI" id="CHEBI:58299"/>
        <dbReference type="ChEBI" id="CHEBI:58349"/>
        <dbReference type="EC" id="1.1.1.102"/>
    </reaction>
    <physiologicalReaction direction="right-to-left" evidence="11">
        <dbReference type="Rhea" id="RHEA:22642"/>
    </physiologicalReaction>
</comment>
<keyword evidence="8" id="KW-0443">Lipid metabolism</keyword>
<keyword evidence="12" id="KW-1133">Transmembrane helix</keyword>
<proteinExistence type="predicted"/>
<dbReference type="Pfam" id="PF00106">
    <property type="entry name" value="adh_short"/>
    <property type="match status" value="1"/>
</dbReference>
<evidence type="ECO:0000256" key="1">
    <source>
        <dbReference type="ARBA" id="ARBA00004240"/>
    </source>
</evidence>
<evidence type="ECO:0000256" key="10">
    <source>
        <dbReference type="ARBA" id="ARBA00044737"/>
    </source>
</evidence>
<comment type="caution">
    <text evidence="13">The sequence shown here is derived from an EMBL/GenBank/DDBJ whole genome shotgun (WGS) entry which is preliminary data.</text>
</comment>
<dbReference type="EMBL" id="LKEB01000010">
    <property type="protein sequence ID" value="ROW15256.1"/>
    <property type="molecule type" value="Genomic_DNA"/>
</dbReference>
<dbReference type="AlphaFoldDB" id="A0A423XGS7"/>
<evidence type="ECO:0000256" key="11">
    <source>
        <dbReference type="ARBA" id="ARBA00048930"/>
    </source>
</evidence>
<comment type="function">
    <text evidence="10">Catalyzes the reduction of 3'-oxosphinganine (3-ketodihydrosphingosine/KDS) to sphinganine (dihydrosphingosine/DHS), the second step of de novo sphingolipid biosynthesis.</text>
</comment>
<comment type="subcellular location">
    <subcellularLocation>
        <location evidence="1">Endoplasmic reticulum</location>
    </subcellularLocation>
</comment>
<evidence type="ECO:0000256" key="12">
    <source>
        <dbReference type="SAM" id="Phobius"/>
    </source>
</evidence>
<evidence type="ECO:0000256" key="6">
    <source>
        <dbReference type="ARBA" id="ARBA00022919"/>
    </source>
</evidence>
<dbReference type="PANTHER" id="PTHR43550:SF3">
    <property type="entry name" value="3-KETODIHYDROSPHINGOSINE REDUCTASE"/>
    <property type="match status" value="1"/>
</dbReference>
<keyword evidence="14" id="KW-1185">Reference proteome</keyword>
<dbReference type="Proteomes" id="UP000285146">
    <property type="component" value="Unassembled WGS sequence"/>
</dbReference>
<comment type="pathway">
    <text evidence="2">Lipid metabolism; sphingolipid metabolism.</text>
</comment>
<keyword evidence="4" id="KW-0256">Endoplasmic reticulum</keyword>
<evidence type="ECO:0000256" key="5">
    <source>
        <dbReference type="ARBA" id="ARBA00022857"/>
    </source>
</evidence>
<keyword evidence="7" id="KW-0560">Oxidoreductase</keyword>
<evidence type="ECO:0000256" key="3">
    <source>
        <dbReference type="ARBA" id="ARBA00004991"/>
    </source>
</evidence>
<dbReference type="STRING" id="1230097.A0A423XGS7"/>
<dbReference type="InterPro" id="IPR002347">
    <property type="entry name" value="SDR_fam"/>
</dbReference>
<dbReference type="GO" id="GO:0047560">
    <property type="term" value="F:3-dehydrosphinganine reductase activity"/>
    <property type="evidence" value="ECO:0007669"/>
    <property type="project" value="UniProtKB-EC"/>
</dbReference>
<keyword evidence="12" id="KW-0812">Transmembrane</keyword>
<dbReference type="InParanoid" id="A0A423XGS7"/>
<dbReference type="SUPFAM" id="SSF51735">
    <property type="entry name" value="NAD(P)-binding Rossmann-fold domains"/>
    <property type="match status" value="1"/>
</dbReference>
<reference evidence="13 14" key="1">
    <citation type="submission" date="2015-09" db="EMBL/GenBank/DDBJ databases">
        <title>Host preference determinants of Valsa canker pathogens revealed by comparative genomics.</title>
        <authorList>
            <person name="Yin Z."/>
            <person name="Huang L."/>
        </authorList>
    </citation>
    <scope>NUCLEOTIDE SEQUENCE [LARGE SCALE GENOMIC DNA]</scope>
    <source>
        <strain evidence="13 14">SXYLt</strain>
    </source>
</reference>
<dbReference type="PRINTS" id="PR00081">
    <property type="entry name" value="GDHRDH"/>
</dbReference>
<feature type="transmembrane region" description="Helical" evidence="12">
    <location>
        <begin position="282"/>
        <end position="303"/>
    </location>
</feature>
<evidence type="ECO:0000256" key="7">
    <source>
        <dbReference type="ARBA" id="ARBA00023002"/>
    </source>
</evidence>
<keyword evidence="6" id="KW-0746">Sphingolipid metabolism</keyword>
<organism evidence="13 14">
    <name type="scientific">Cytospora leucostoma</name>
    <dbReference type="NCBI Taxonomy" id="1230097"/>
    <lineage>
        <taxon>Eukaryota</taxon>
        <taxon>Fungi</taxon>
        <taxon>Dikarya</taxon>
        <taxon>Ascomycota</taxon>
        <taxon>Pezizomycotina</taxon>
        <taxon>Sordariomycetes</taxon>
        <taxon>Sordariomycetidae</taxon>
        <taxon>Diaporthales</taxon>
        <taxon>Cytosporaceae</taxon>
        <taxon>Cytospora</taxon>
    </lineage>
</organism>
<dbReference type="GO" id="GO:0030148">
    <property type="term" value="P:sphingolipid biosynthetic process"/>
    <property type="evidence" value="ECO:0007669"/>
    <property type="project" value="InterPro"/>
</dbReference>
<keyword evidence="5" id="KW-0521">NADP</keyword>
<sequence>MGWFSHNYMPVEGRTILLTGGSEGTGLSAARIFSSEGANIIIVSRHSAKLEEAVKSIKAAAKLPEMQRFHTIAADVSRPNYAEGVVADATAWNDGHPPEIVWCLAGLSTPMLWTDNGALEAARYNMDVNYFGSAEISRAIMRAWLLPHRREYPCPDAKHIIFTGSVLSTFAMAGHGTYAPSKFALRALADALVMEARLYPDVPIEVHLVIPNSITTAGYERENETKPQITLQLEGADKPQHPDVVARLAIAGIRKGRYFVTTSFLGDLMRWGAMSNSPRNNWFVDTLMAWIMPFIMAFVMWDMNTRVSSWGKKERKGRS</sequence>
<dbReference type="PANTHER" id="PTHR43550">
    <property type="entry name" value="3-KETODIHYDROSPHINGOSINE REDUCTASE"/>
    <property type="match status" value="1"/>
</dbReference>
<dbReference type="InterPro" id="IPR045022">
    <property type="entry name" value="KDSR-like"/>
</dbReference>
<dbReference type="GO" id="GO:0005789">
    <property type="term" value="C:endoplasmic reticulum membrane"/>
    <property type="evidence" value="ECO:0007669"/>
    <property type="project" value="TreeGrafter"/>
</dbReference>
<protein>
    <recommendedName>
        <fullName evidence="9">3-dehydrosphinganine reductase</fullName>
        <ecNumber evidence="9">1.1.1.102</ecNumber>
    </recommendedName>
</protein>